<feature type="domain" description="Glycoside hydrolase family 2 immunoglobulin-like beta-sandwich" evidence="7">
    <location>
        <begin position="200"/>
        <end position="290"/>
    </location>
</feature>
<evidence type="ECO:0000313" key="11">
    <source>
        <dbReference type="Proteomes" id="UP001197795"/>
    </source>
</evidence>
<evidence type="ECO:0000256" key="1">
    <source>
        <dbReference type="ARBA" id="ARBA00007401"/>
    </source>
</evidence>
<dbReference type="EMBL" id="JAJEPV010000019">
    <property type="protein sequence ID" value="MCC2119787.1"/>
    <property type="molecule type" value="Genomic_DNA"/>
</dbReference>
<dbReference type="InterPro" id="IPR006102">
    <property type="entry name" value="Ig-like_GH2"/>
</dbReference>
<dbReference type="GO" id="GO:0030246">
    <property type="term" value="F:carbohydrate binding"/>
    <property type="evidence" value="ECO:0007669"/>
    <property type="project" value="TreeGrafter"/>
</dbReference>
<dbReference type="InterPro" id="IPR036156">
    <property type="entry name" value="Beta-gal/glucu_dom_sf"/>
</dbReference>
<name>A0AAE2ZYG6_9FIRM</name>
<dbReference type="PROSITE" id="PS00719">
    <property type="entry name" value="GLYCOSYL_HYDROL_F2_1"/>
    <property type="match status" value="1"/>
</dbReference>
<dbReference type="Pfam" id="PF00703">
    <property type="entry name" value="Glyco_hydro_2"/>
    <property type="match status" value="1"/>
</dbReference>
<feature type="domain" description="Glycosyl hydrolases family 2 sugar binding" evidence="9">
    <location>
        <begin position="14"/>
        <end position="197"/>
    </location>
</feature>
<evidence type="ECO:0000259" key="8">
    <source>
        <dbReference type="Pfam" id="PF02836"/>
    </source>
</evidence>
<dbReference type="InterPro" id="IPR017853">
    <property type="entry name" value="GH"/>
</dbReference>
<evidence type="ECO:0000259" key="9">
    <source>
        <dbReference type="Pfam" id="PF02837"/>
    </source>
</evidence>
<accession>A0AAE2ZYG6</accession>
<feature type="domain" description="Glycoside hydrolase family 2 catalytic" evidence="8">
    <location>
        <begin position="292"/>
        <end position="597"/>
    </location>
</feature>
<dbReference type="PROSITE" id="PS00608">
    <property type="entry name" value="GLYCOSYL_HYDROL_F2_2"/>
    <property type="match status" value="1"/>
</dbReference>
<dbReference type="InterPro" id="IPR006104">
    <property type="entry name" value="Glyco_hydro_2_N"/>
</dbReference>
<dbReference type="Pfam" id="PF02837">
    <property type="entry name" value="Glyco_hydro_2_N"/>
    <property type="match status" value="1"/>
</dbReference>
<evidence type="ECO:0000256" key="4">
    <source>
        <dbReference type="ARBA" id="ARBA00022801"/>
    </source>
</evidence>
<dbReference type="Pfam" id="PF02836">
    <property type="entry name" value="Glyco_hydro_2_C"/>
    <property type="match status" value="1"/>
</dbReference>
<evidence type="ECO:0000256" key="5">
    <source>
        <dbReference type="ARBA" id="ARBA00023295"/>
    </source>
</evidence>
<evidence type="ECO:0000259" key="7">
    <source>
        <dbReference type="Pfam" id="PF00703"/>
    </source>
</evidence>
<organism evidence="10 11">
    <name type="scientific">Waltera acetigignens</name>
    <dbReference type="NCBI Taxonomy" id="2981769"/>
    <lineage>
        <taxon>Bacteria</taxon>
        <taxon>Bacillati</taxon>
        <taxon>Bacillota</taxon>
        <taxon>Clostridia</taxon>
        <taxon>Lachnospirales</taxon>
        <taxon>Lachnospiraceae</taxon>
        <taxon>Waltera</taxon>
    </lineage>
</organism>
<dbReference type="Gene3D" id="3.20.20.80">
    <property type="entry name" value="Glycosidases"/>
    <property type="match status" value="1"/>
</dbReference>
<dbReference type="PANTHER" id="PTHR10066">
    <property type="entry name" value="BETA-GLUCURONIDASE"/>
    <property type="match status" value="1"/>
</dbReference>
<evidence type="ECO:0000256" key="6">
    <source>
        <dbReference type="RuleBase" id="RU361154"/>
    </source>
</evidence>
<keyword evidence="5 6" id="KW-0326">Glycosidase</keyword>
<dbReference type="InterPro" id="IPR006101">
    <property type="entry name" value="Glyco_hydro_2"/>
</dbReference>
<dbReference type="RefSeq" id="WP_227733296.1">
    <property type="nucleotide sequence ID" value="NZ_JAJEPV010000019.1"/>
</dbReference>
<evidence type="ECO:0000256" key="2">
    <source>
        <dbReference type="ARBA" id="ARBA00012761"/>
    </source>
</evidence>
<dbReference type="InterPro" id="IPR013783">
    <property type="entry name" value="Ig-like_fold"/>
</dbReference>
<dbReference type="GO" id="GO:0005975">
    <property type="term" value="P:carbohydrate metabolic process"/>
    <property type="evidence" value="ECO:0007669"/>
    <property type="project" value="InterPro"/>
</dbReference>
<reference evidence="10 11" key="1">
    <citation type="submission" date="2021-10" db="EMBL/GenBank/DDBJ databases">
        <title>Anaerobic single-cell dispensing facilitates the cultivation of human gut bacteria.</title>
        <authorList>
            <person name="Afrizal A."/>
        </authorList>
    </citation>
    <scope>NUCLEOTIDE SEQUENCE [LARGE SCALE GENOMIC DNA]</scope>
    <source>
        <strain evidence="10 11">CLA-AA-H273</strain>
    </source>
</reference>
<dbReference type="InterPro" id="IPR023232">
    <property type="entry name" value="Glyco_hydro_2_AS"/>
</dbReference>
<dbReference type="NCBIfam" id="NF007538">
    <property type="entry name" value="PRK10150.1"/>
    <property type="match status" value="1"/>
</dbReference>
<dbReference type="InterPro" id="IPR023230">
    <property type="entry name" value="Glyco_hydro_2_CS"/>
</dbReference>
<dbReference type="Proteomes" id="UP001197795">
    <property type="component" value="Unassembled WGS sequence"/>
</dbReference>
<dbReference type="AlphaFoldDB" id="A0AAE2ZYG6"/>
<dbReference type="PANTHER" id="PTHR10066:SF67">
    <property type="entry name" value="BETA-GLUCURONIDASE"/>
    <property type="match status" value="1"/>
</dbReference>
<keyword evidence="4 6" id="KW-0378">Hydrolase</keyword>
<keyword evidence="11" id="KW-1185">Reference proteome</keyword>
<dbReference type="GO" id="GO:0019391">
    <property type="term" value="P:glucuronoside catabolic process"/>
    <property type="evidence" value="ECO:0007669"/>
    <property type="project" value="TreeGrafter"/>
</dbReference>
<protein>
    <recommendedName>
        <fullName evidence="3">Beta-glucuronidase</fullName>
        <ecNumber evidence="2">3.2.1.31</ecNumber>
    </recommendedName>
</protein>
<dbReference type="SUPFAM" id="SSF49303">
    <property type="entry name" value="beta-Galactosidase/glucuronidase domain"/>
    <property type="match status" value="1"/>
</dbReference>
<sequence>MLYPIMNRSRSLIDLGGVWQFQLGDETEPEDLWSGSQEMDLIAVPASYNDQKDDPAYRNHYGWAYYERTVVLPALLCGSNGQRQVLRFDAVTHVAKVYINGKLIMTHKGGFLPFEVEITDLIPEDGHLTIGVAVDNRISHSTLPIGNEGNIAFFGSDNPGIPSVEAAKLWRKKQNLPNFDFFNFAGINRPVRIYSTPASYIRDITLVPSIEGDTGVLNYEILTDGMDSDAPVTLKIIDAESNCKAEATGRKGELRIPQVHLWQPYPGTPYLYKAEVHYGEDCYTEEFGFRTVEVKGTQFLINGEPFYFKGFSKHEDSFFRGRGLDLCLDVKDINLLHWIHANSFRTSHYPYAEEIYRLCDREGIVIIDETPAVGIGAGESCDPYKTFPIREHHEQVLRDLIARDKNHPCIVMWSMGNEPDTEHFPESAYDYWHSLYEFTHSLDPQNRPVTFVCCQNNYEKDIVTRTMDVVCLNRYYGWYNLSGDLEAASYAWNLELDFWEKIGKPVMMTEYGADTLAGLHNCAPEMWSEEFQVELYKMYSKAFDGRDFFIGEQAWNFADYATLQGCMRADGNRKGIFTRDRRPKLIAHYFRDRWEHIPNFHYKNKNNS</sequence>
<dbReference type="GO" id="GO:0004566">
    <property type="term" value="F:beta-glucuronidase activity"/>
    <property type="evidence" value="ECO:0007669"/>
    <property type="project" value="UniProtKB-EC"/>
</dbReference>
<dbReference type="SUPFAM" id="SSF51445">
    <property type="entry name" value="(Trans)glycosidases"/>
    <property type="match status" value="1"/>
</dbReference>
<dbReference type="Gene3D" id="2.60.120.260">
    <property type="entry name" value="Galactose-binding domain-like"/>
    <property type="match status" value="1"/>
</dbReference>
<dbReference type="InterPro" id="IPR006103">
    <property type="entry name" value="Glyco_hydro_2_cat"/>
</dbReference>
<dbReference type="SUPFAM" id="SSF49785">
    <property type="entry name" value="Galactose-binding domain-like"/>
    <property type="match status" value="1"/>
</dbReference>
<dbReference type="PRINTS" id="PR00132">
    <property type="entry name" value="GLHYDRLASE2"/>
</dbReference>
<comment type="similarity">
    <text evidence="1 6">Belongs to the glycosyl hydrolase 2 family.</text>
</comment>
<evidence type="ECO:0000256" key="3">
    <source>
        <dbReference type="ARBA" id="ARBA00016205"/>
    </source>
</evidence>
<dbReference type="EC" id="3.2.1.31" evidence="2"/>
<comment type="caution">
    <text evidence="10">The sequence shown here is derived from an EMBL/GenBank/DDBJ whole genome shotgun (WGS) entry which is preliminary data.</text>
</comment>
<dbReference type="FunFam" id="3.20.20.80:FF:000080">
    <property type="entry name" value="Beta-glucuronidase UidA"/>
    <property type="match status" value="1"/>
</dbReference>
<gene>
    <name evidence="10" type="primary">uidA</name>
    <name evidence="10" type="ORF">LKD75_09350</name>
</gene>
<evidence type="ECO:0000313" key="10">
    <source>
        <dbReference type="EMBL" id="MCC2119787.1"/>
    </source>
</evidence>
<dbReference type="InterPro" id="IPR008979">
    <property type="entry name" value="Galactose-bd-like_sf"/>
</dbReference>
<proteinExistence type="inferred from homology"/>
<dbReference type="Gene3D" id="2.60.40.10">
    <property type="entry name" value="Immunoglobulins"/>
    <property type="match status" value="1"/>
</dbReference>